<gene>
    <name evidence="1" type="ORF">AbraCBS73388_001766</name>
</gene>
<reference evidence="1" key="1">
    <citation type="submission" date="2022-07" db="EMBL/GenBank/DDBJ databases">
        <title>Taxonomy of Aspergillus series Nigri: significant species reduction supported by multi-species coalescent approaches.</title>
        <authorList>
            <person name="Bian C."/>
            <person name="Kusuya Y."/>
            <person name="Sklenar F."/>
            <person name="D'hooge E."/>
            <person name="Yaguchi T."/>
            <person name="Takahashi H."/>
            <person name="Hubka V."/>
        </authorList>
    </citation>
    <scope>NUCLEOTIDE SEQUENCE</scope>
    <source>
        <strain evidence="1">CBS 733.88</strain>
    </source>
</reference>
<organism evidence="1 2">
    <name type="scientific">Aspergillus brasiliensis</name>
    <dbReference type="NCBI Taxonomy" id="319629"/>
    <lineage>
        <taxon>Eukaryota</taxon>
        <taxon>Fungi</taxon>
        <taxon>Dikarya</taxon>
        <taxon>Ascomycota</taxon>
        <taxon>Pezizomycotina</taxon>
        <taxon>Eurotiomycetes</taxon>
        <taxon>Eurotiomycetidae</taxon>
        <taxon>Eurotiales</taxon>
        <taxon>Aspergillaceae</taxon>
        <taxon>Aspergillus</taxon>
        <taxon>Aspergillus subgen. Circumdati</taxon>
    </lineage>
</organism>
<dbReference type="Proteomes" id="UP001143548">
    <property type="component" value="Unassembled WGS sequence"/>
</dbReference>
<dbReference type="AlphaFoldDB" id="A0A9W6DQL1"/>
<protein>
    <submittedName>
        <fullName evidence="1">Uncharacterized protein</fullName>
    </submittedName>
</protein>
<evidence type="ECO:0000313" key="2">
    <source>
        <dbReference type="Proteomes" id="UP001143548"/>
    </source>
</evidence>
<comment type="caution">
    <text evidence="1">The sequence shown here is derived from an EMBL/GenBank/DDBJ whole genome shotgun (WGS) entry which is preliminary data.</text>
</comment>
<proteinExistence type="predicted"/>
<sequence>MVQLEAFSGELNAVGIARWLSSSEDIFKDETQASPGDKEKIHAIGRAPARSGITQSLYNWFVENRSELEQLKWLEFKDALKAQALGHDWRMHALQDFFTTSSEGGTMQDYFTALGQKHFVIKENEPVFEDYHYHLYKCYLLFLSPPGLIDHVLRNEPDVYNRFLATAPGEIQNRIRKFDKGGIVAPSHG</sequence>
<dbReference type="EMBL" id="BROQ01000128">
    <property type="protein sequence ID" value="GKZ25954.1"/>
    <property type="molecule type" value="Genomic_DNA"/>
</dbReference>
<name>A0A9W6DQL1_9EURO</name>
<accession>A0A9W6DQL1</accession>
<evidence type="ECO:0000313" key="1">
    <source>
        <dbReference type="EMBL" id="GKZ25954.1"/>
    </source>
</evidence>